<protein>
    <submittedName>
        <fullName evidence="1">3-hydroxyacyl-ACP dehydratase</fullName>
    </submittedName>
</protein>
<evidence type="ECO:0000313" key="2">
    <source>
        <dbReference type="Proteomes" id="UP001620295"/>
    </source>
</evidence>
<dbReference type="Pfam" id="PF07977">
    <property type="entry name" value="FabA"/>
    <property type="match status" value="1"/>
</dbReference>
<dbReference type="InterPro" id="IPR013114">
    <property type="entry name" value="FabA_FabZ"/>
</dbReference>
<gene>
    <name evidence="1" type="ORF">ACI2L5_21865</name>
</gene>
<keyword evidence="2" id="KW-1185">Reference proteome</keyword>
<name>A0ABW8LNR9_9ACTN</name>
<dbReference type="Proteomes" id="UP001620295">
    <property type="component" value="Unassembled WGS sequence"/>
</dbReference>
<organism evidence="1 2">
    <name type="scientific">Streptomyces milbemycinicus</name>
    <dbReference type="NCBI Taxonomy" id="476552"/>
    <lineage>
        <taxon>Bacteria</taxon>
        <taxon>Bacillati</taxon>
        <taxon>Actinomycetota</taxon>
        <taxon>Actinomycetes</taxon>
        <taxon>Kitasatosporales</taxon>
        <taxon>Streptomycetaceae</taxon>
        <taxon>Streptomyces</taxon>
    </lineage>
</organism>
<proteinExistence type="predicted"/>
<sequence length="826" mass="88643">MADTDSAAAVAPNGGWGFEAAEELGFEGEPFLLPVPSAAPTPPAVRGTGDLHRLARDIAERVGRAHAAVLEAHEAVQRHLLARHTPGARPPAAPVPHPVDRPAPVELVRTVPADAAYSVAGQADPAWILDAAVAALPLLGERGLAPAGAVYRPGRTNLSWHRELPEAGAELRVRAGAEAVHRDEHGTRFTFDWQVHIEGDLLVEATGTAGFLSPEHTTEPLPAGDGSWPERQVPRYPRQFRPLANARRSRLSWQELRALASGFLAEVLGPDFEGEGTGPRLPGPAPRLIGAITELSHEGGRYGQGKVAADLTFHGFHGGGPARGADATPLLAEAVVGVLQVYALSCGLHLCLPDPRFQPWAGGPTAIEVIDPTALGAALRCEVEVAEVGLVPRPYAIADAVVLADDRPVARLHGIGVALQEPPGSDLGALTIWEARDSPAAHESLRQRGARQRMLLAHSAEGDLSALTGEPETISVSPVTVRPRLPRGDLLMVDQALDYDADPLEFRPGATLTSEYAVHPDPWFCREYGSGAVPNLLYMESSLQAAAQLSAVQGILNQHLDSAFVCRNLEGRATLLRHADPRGLALRHRITLADHSKLPGAVLHRYTYELGLPDGPVYSGESVHGFLTKEVLDNQQGLDGGRCVPPWLDRLPTRPPGLRRLDLSRDTRLGSGRFALLHEADLVPDGGEHGAGYLLWERTVPKDDWFMAHHFRFDPVMPGSVGVEALFQSVAAYALHTGLADALPDPAARPAAQVELAWKYRGQITPGHRRMRGEVHIRRVEPCDDGLLLVADGSVWRDDLRIYQVDNIGVEILPTGGTAAEGQVPR</sequence>
<reference evidence="1 2" key="1">
    <citation type="submission" date="2024-11" db="EMBL/GenBank/DDBJ databases">
        <title>The Natural Products Discovery Center: Release of the First 8490 Sequenced Strains for Exploring Actinobacteria Biosynthetic Diversity.</title>
        <authorList>
            <person name="Kalkreuter E."/>
            <person name="Kautsar S.A."/>
            <person name="Yang D."/>
            <person name="Bader C.D."/>
            <person name="Teijaro C.N."/>
            <person name="Fluegel L."/>
            <person name="Davis C.M."/>
            <person name="Simpson J.R."/>
            <person name="Lauterbach L."/>
            <person name="Steele A.D."/>
            <person name="Gui C."/>
            <person name="Meng S."/>
            <person name="Li G."/>
            <person name="Viehrig K."/>
            <person name="Ye F."/>
            <person name="Su P."/>
            <person name="Kiefer A.F."/>
            <person name="Nichols A."/>
            <person name="Cepeda A.J."/>
            <person name="Yan W."/>
            <person name="Fan B."/>
            <person name="Jiang Y."/>
            <person name="Adhikari A."/>
            <person name="Zheng C.-J."/>
            <person name="Schuster L."/>
            <person name="Cowan T.M."/>
            <person name="Smanski M.J."/>
            <person name="Chevrette M.G."/>
            <person name="De Carvalho L.P.S."/>
            <person name="Shen B."/>
        </authorList>
    </citation>
    <scope>NUCLEOTIDE SEQUENCE [LARGE SCALE GENOMIC DNA]</scope>
    <source>
        <strain evidence="1 2">NPDC020863</strain>
    </source>
</reference>
<dbReference type="RefSeq" id="WP_404746901.1">
    <property type="nucleotide sequence ID" value="NZ_JBJDQH010000007.1"/>
</dbReference>
<comment type="caution">
    <text evidence="1">The sequence shown here is derived from an EMBL/GenBank/DDBJ whole genome shotgun (WGS) entry which is preliminary data.</text>
</comment>
<dbReference type="EMBL" id="JBJDQH010000007">
    <property type="protein sequence ID" value="MFK4267559.1"/>
    <property type="molecule type" value="Genomic_DNA"/>
</dbReference>
<dbReference type="Gene3D" id="3.10.129.10">
    <property type="entry name" value="Hotdog Thioesterase"/>
    <property type="match status" value="3"/>
</dbReference>
<dbReference type="InterPro" id="IPR029069">
    <property type="entry name" value="HotDog_dom_sf"/>
</dbReference>
<dbReference type="SUPFAM" id="SSF54637">
    <property type="entry name" value="Thioesterase/thiol ester dehydrase-isomerase"/>
    <property type="match status" value="2"/>
</dbReference>
<accession>A0ABW8LNR9</accession>
<evidence type="ECO:0000313" key="1">
    <source>
        <dbReference type="EMBL" id="MFK4267559.1"/>
    </source>
</evidence>